<dbReference type="GO" id="GO:0022857">
    <property type="term" value="F:transmembrane transporter activity"/>
    <property type="evidence" value="ECO:0007669"/>
    <property type="project" value="InterPro"/>
</dbReference>
<dbReference type="FunFam" id="1.20.1250.20:FF:000013">
    <property type="entry name" value="MFS general substrate transporter"/>
    <property type="match status" value="1"/>
</dbReference>
<feature type="transmembrane region" description="Helical" evidence="7">
    <location>
        <begin position="416"/>
        <end position="437"/>
    </location>
</feature>
<dbReference type="OrthoDB" id="2985014at2759"/>
<feature type="transmembrane region" description="Helical" evidence="7">
    <location>
        <begin position="449"/>
        <end position="470"/>
    </location>
</feature>
<dbReference type="PANTHER" id="PTHR43791:SF24">
    <property type="entry name" value="NICOTINIC ACID PLASMA MEMBRANE TRANSPORTER"/>
    <property type="match status" value="1"/>
</dbReference>
<evidence type="ECO:0000256" key="3">
    <source>
        <dbReference type="ARBA" id="ARBA00022692"/>
    </source>
</evidence>
<dbReference type="AlphaFoldDB" id="A0A0P9ITC7"/>
<dbReference type="Proteomes" id="UP000053890">
    <property type="component" value="Unassembled WGS sequence"/>
</dbReference>
<organism evidence="8 9">
    <name type="scientific">Rhodotorula graminis (strain WP1)</name>
    <dbReference type="NCBI Taxonomy" id="578459"/>
    <lineage>
        <taxon>Eukaryota</taxon>
        <taxon>Fungi</taxon>
        <taxon>Dikarya</taxon>
        <taxon>Basidiomycota</taxon>
        <taxon>Pucciniomycotina</taxon>
        <taxon>Microbotryomycetes</taxon>
        <taxon>Sporidiobolales</taxon>
        <taxon>Sporidiobolaceae</taxon>
        <taxon>Rhodotorula</taxon>
    </lineage>
</organism>
<feature type="region of interest" description="Disordered" evidence="6">
    <location>
        <begin position="1"/>
        <end position="21"/>
    </location>
</feature>
<dbReference type="RefSeq" id="XP_018268692.1">
    <property type="nucleotide sequence ID" value="XM_018418738.1"/>
</dbReference>
<feature type="transmembrane region" description="Helical" evidence="7">
    <location>
        <begin position="329"/>
        <end position="349"/>
    </location>
</feature>
<dbReference type="GO" id="GO:0016020">
    <property type="term" value="C:membrane"/>
    <property type="evidence" value="ECO:0007669"/>
    <property type="project" value="UniProtKB-SubCell"/>
</dbReference>
<keyword evidence="4 7" id="KW-1133">Transmembrane helix</keyword>
<evidence type="ECO:0000256" key="7">
    <source>
        <dbReference type="SAM" id="Phobius"/>
    </source>
</evidence>
<dbReference type="InterPro" id="IPR011701">
    <property type="entry name" value="MFS"/>
</dbReference>
<dbReference type="Pfam" id="PF07690">
    <property type="entry name" value="MFS_1"/>
    <property type="match status" value="1"/>
</dbReference>
<evidence type="ECO:0000256" key="2">
    <source>
        <dbReference type="ARBA" id="ARBA00022448"/>
    </source>
</evidence>
<dbReference type="STRING" id="578459.A0A0P9ITC7"/>
<dbReference type="OMA" id="QRRKYMG"/>
<proteinExistence type="predicted"/>
<dbReference type="InterPro" id="IPR036259">
    <property type="entry name" value="MFS_trans_sf"/>
</dbReference>
<comment type="subcellular location">
    <subcellularLocation>
        <location evidence="1">Membrane</location>
        <topology evidence="1">Multi-pass membrane protein</topology>
    </subcellularLocation>
</comment>
<protein>
    <recommendedName>
        <fullName evidence="10">Major facilitator superfamily (MFS) profile domain-containing protein</fullName>
    </recommendedName>
</protein>
<sequence>MSKALDTTEKTATYSTGGDEPNEAVVGYMQAQIGPDSTDDELLAYIIDPAEEKALLRRLDSFIAPMVAILYLISFLDRSNVGNAATGGMFDDINAPSNGLSLATSLFYCTYVTFEPMWTTLLKSVRPSILLPAVTVVWGGVVLGNGFITNFPSLIALRLVLGFLESALTPCLFLILTFFYCRNELGTRTSYMFVSAATAGVVGGLIAAGLLKMDGLQGLAGWSWLYIVEGAITIAIGATSYFFIADSPETAWYLSPRQKLLTRVRKVQSKQYNGDESFSWVEVRKAFSEPLIWVSGAMQLGFDVTLYGASTFFVVIVRGFGYSTIDSQLLTAPIYAWAAIVYLTCAHFADKKDVRFWLILPTCLVTCVGYIILIAAKESTGAKLFACFLVATGVYTSVGLNVSWNSANIAGARKRSTGIGLQQLIGNCGGIVAGQIYRSQDKPYYRLGHAVSLASMVWGISWMLVYLYIVKSRNAKKMAMTEEEKEEQDRNGVTGDRHWSFTYVF</sequence>
<evidence type="ECO:0000256" key="1">
    <source>
        <dbReference type="ARBA" id="ARBA00004141"/>
    </source>
</evidence>
<evidence type="ECO:0000256" key="4">
    <source>
        <dbReference type="ARBA" id="ARBA00022989"/>
    </source>
</evidence>
<feature type="transmembrane region" description="Helical" evidence="7">
    <location>
        <begin position="356"/>
        <end position="376"/>
    </location>
</feature>
<gene>
    <name evidence="8" type="ORF">RHOBADRAFT_65589</name>
</gene>
<keyword evidence="5 7" id="KW-0472">Membrane</keyword>
<dbReference type="EMBL" id="KQ474086">
    <property type="protein sequence ID" value="KPV72643.1"/>
    <property type="molecule type" value="Genomic_DNA"/>
</dbReference>
<dbReference type="FunFam" id="1.20.1250.20:FF:000018">
    <property type="entry name" value="MFS transporter permease"/>
    <property type="match status" value="1"/>
</dbReference>
<feature type="transmembrane region" description="Helical" evidence="7">
    <location>
        <begin position="191"/>
        <end position="211"/>
    </location>
</feature>
<evidence type="ECO:0000256" key="5">
    <source>
        <dbReference type="ARBA" id="ARBA00023136"/>
    </source>
</evidence>
<feature type="transmembrane region" description="Helical" evidence="7">
    <location>
        <begin position="291"/>
        <end position="317"/>
    </location>
</feature>
<keyword evidence="3 7" id="KW-0812">Transmembrane</keyword>
<feature type="transmembrane region" description="Helical" evidence="7">
    <location>
        <begin position="382"/>
        <end position="404"/>
    </location>
</feature>
<reference evidence="8 9" key="1">
    <citation type="journal article" date="2015" name="Front. Microbiol.">
        <title>Genome sequence of the plant growth promoting endophytic yeast Rhodotorula graminis WP1.</title>
        <authorList>
            <person name="Firrincieli A."/>
            <person name="Otillar R."/>
            <person name="Salamov A."/>
            <person name="Schmutz J."/>
            <person name="Khan Z."/>
            <person name="Redman R.S."/>
            <person name="Fleck N.D."/>
            <person name="Lindquist E."/>
            <person name="Grigoriev I.V."/>
            <person name="Doty S.L."/>
        </authorList>
    </citation>
    <scope>NUCLEOTIDE SEQUENCE [LARGE SCALE GENOMIC DNA]</scope>
    <source>
        <strain evidence="8 9">WP1</strain>
    </source>
</reference>
<name>A0A0P9ITC7_RHOGW</name>
<evidence type="ECO:0008006" key="10">
    <source>
        <dbReference type="Google" id="ProtNLM"/>
    </source>
</evidence>
<keyword evidence="9" id="KW-1185">Reference proteome</keyword>
<dbReference type="SUPFAM" id="SSF103473">
    <property type="entry name" value="MFS general substrate transporter"/>
    <property type="match status" value="1"/>
</dbReference>
<evidence type="ECO:0000313" key="9">
    <source>
        <dbReference type="Proteomes" id="UP000053890"/>
    </source>
</evidence>
<evidence type="ECO:0000256" key="6">
    <source>
        <dbReference type="SAM" id="MobiDB-lite"/>
    </source>
</evidence>
<dbReference type="PANTHER" id="PTHR43791">
    <property type="entry name" value="PERMEASE-RELATED"/>
    <property type="match status" value="1"/>
</dbReference>
<accession>A0A0P9ITC7</accession>
<dbReference type="Gene3D" id="1.20.1250.20">
    <property type="entry name" value="MFS general substrate transporter like domains"/>
    <property type="match status" value="2"/>
</dbReference>
<dbReference type="GeneID" id="28979185"/>
<feature type="transmembrane region" description="Helical" evidence="7">
    <location>
        <begin position="154"/>
        <end position="179"/>
    </location>
</feature>
<evidence type="ECO:0000313" key="8">
    <source>
        <dbReference type="EMBL" id="KPV72643.1"/>
    </source>
</evidence>
<keyword evidence="2" id="KW-0813">Transport</keyword>
<feature type="transmembrane region" description="Helical" evidence="7">
    <location>
        <begin position="223"/>
        <end position="244"/>
    </location>
</feature>
<feature type="transmembrane region" description="Helical" evidence="7">
    <location>
        <begin position="129"/>
        <end position="148"/>
    </location>
</feature>